<dbReference type="SUPFAM" id="SSF54403">
    <property type="entry name" value="Cystatin/monellin"/>
    <property type="match status" value="2"/>
</dbReference>
<dbReference type="PANTHER" id="PTHR13814">
    <property type="entry name" value="FETUIN"/>
    <property type="match status" value="1"/>
</dbReference>
<dbReference type="InterPro" id="IPR001363">
    <property type="entry name" value="Prot_inh_fetuin_CS"/>
</dbReference>
<dbReference type="KEGG" id="nss:113429245"/>
<dbReference type="InterPro" id="IPR046350">
    <property type="entry name" value="Cystatin_sf"/>
</dbReference>
<dbReference type="GeneID" id="113429245"/>
<dbReference type="AlphaFoldDB" id="A0A6J1VWT1"/>
<comment type="subcellular location">
    <subcellularLocation>
        <location evidence="1">Secreted</location>
    </subcellularLocation>
</comment>
<evidence type="ECO:0000256" key="6">
    <source>
        <dbReference type="ARBA" id="ARBA00023180"/>
    </source>
</evidence>
<dbReference type="SMART" id="SM00043">
    <property type="entry name" value="CY"/>
    <property type="match status" value="1"/>
</dbReference>
<keyword evidence="8" id="KW-1185">Reference proteome</keyword>
<evidence type="ECO:0000313" key="8">
    <source>
        <dbReference type="Proteomes" id="UP000504612"/>
    </source>
</evidence>
<evidence type="ECO:0000256" key="3">
    <source>
        <dbReference type="ARBA" id="ARBA00022729"/>
    </source>
</evidence>
<dbReference type="GO" id="GO:0072562">
    <property type="term" value="C:blood microparticle"/>
    <property type="evidence" value="ECO:0007669"/>
    <property type="project" value="TreeGrafter"/>
</dbReference>
<evidence type="ECO:0000259" key="7">
    <source>
        <dbReference type="PROSITE" id="PS51529"/>
    </source>
</evidence>
<dbReference type="InterPro" id="IPR025760">
    <property type="entry name" value="Cystatin_Fetuin_A"/>
</dbReference>
<evidence type="ECO:0000256" key="4">
    <source>
        <dbReference type="ARBA" id="ARBA00022737"/>
    </source>
</evidence>
<organism evidence="8 9">
    <name type="scientific">Notechis scutatus</name>
    <name type="common">mainland tiger snake</name>
    <dbReference type="NCBI Taxonomy" id="8663"/>
    <lineage>
        <taxon>Eukaryota</taxon>
        <taxon>Metazoa</taxon>
        <taxon>Chordata</taxon>
        <taxon>Craniata</taxon>
        <taxon>Vertebrata</taxon>
        <taxon>Euteleostomi</taxon>
        <taxon>Lepidosauria</taxon>
        <taxon>Squamata</taxon>
        <taxon>Bifurcata</taxon>
        <taxon>Unidentata</taxon>
        <taxon>Episquamata</taxon>
        <taxon>Toxicofera</taxon>
        <taxon>Serpentes</taxon>
        <taxon>Colubroidea</taxon>
        <taxon>Elapidae</taxon>
        <taxon>Hydrophiinae</taxon>
        <taxon>Notechis</taxon>
    </lineage>
</organism>
<dbReference type="PANTHER" id="PTHR13814:SF6">
    <property type="entry name" value="ALPHA-2-HS-GLYCOPROTEIN"/>
    <property type="match status" value="1"/>
</dbReference>
<accession>A0A6J1VWT1</accession>
<gene>
    <name evidence="9" type="primary">LOC113429245</name>
</gene>
<keyword evidence="6" id="KW-0325">Glycoprotein</keyword>
<dbReference type="Pfam" id="PF00031">
    <property type="entry name" value="Cystatin"/>
    <property type="match status" value="1"/>
</dbReference>
<dbReference type="InterPro" id="IPR050735">
    <property type="entry name" value="Kininogen_Fetuin_HRG"/>
</dbReference>
<keyword evidence="3" id="KW-0732">Signal</keyword>
<protein>
    <submittedName>
        <fullName evidence="9">Antihemorrhagic factor cHLP-B-like</fullName>
    </submittedName>
</protein>
<evidence type="ECO:0000256" key="5">
    <source>
        <dbReference type="ARBA" id="ARBA00023157"/>
    </source>
</evidence>
<evidence type="ECO:0000256" key="2">
    <source>
        <dbReference type="ARBA" id="ARBA00022525"/>
    </source>
</evidence>
<dbReference type="PROSITE" id="PS51529">
    <property type="entry name" value="CYSTATIN_FETUIN_A"/>
    <property type="match status" value="1"/>
</dbReference>
<evidence type="ECO:0000313" key="9">
    <source>
        <dbReference type="RefSeq" id="XP_026547552.1"/>
    </source>
</evidence>
<feature type="domain" description="Cystatin fetuin-A-type" evidence="7">
    <location>
        <begin position="72"/>
        <end position="185"/>
    </location>
</feature>
<keyword evidence="5" id="KW-1015">Disulfide bond</keyword>
<dbReference type="InterPro" id="IPR000010">
    <property type="entry name" value="Cystatin_dom"/>
</dbReference>
<dbReference type="GO" id="GO:0031012">
    <property type="term" value="C:extracellular matrix"/>
    <property type="evidence" value="ECO:0007669"/>
    <property type="project" value="TreeGrafter"/>
</dbReference>
<dbReference type="Gene3D" id="3.10.450.10">
    <property type="match status" value="2"/>
</dbReference>
<feature type="non-terminal residue" evidence="9">
    <location>
        <position position="1"/>
    </location>
</feature>
<sequence>TYLEKVVSVELDVLETECHVLDPTPVENCTVRQQDHHAVKSECVVRIHRENGDKVSGANCHSKPDSVENVRRNCPKCPILVPLNDPHVVQSVEYVLHKHNEQQPNHAYEVLEISRGQHQYEPEAFYVEFAIVETNCSAQEAHDDHHDCHPKAAGEAHIGFCRATVFRSHAALEKPKDEQYESDCVIFDVKEGHSHTHLIEHHYGKNIPSPGHNNVVLDLAHSHNHTSSPYVSDSHERVVEVIKVIELPLPVAKREAPTETARDHAKAAPLCPGKIHHFKL</sequence>
<dbReference type="FunFam" id="3.10.450.10:FF:000002">
    <property type="entry name" value="Kininogen 1"/>
    <property type="match status" value="1"/>
</dbReference>
<dbReference type="GO" id="GO:0004869">
    <property type="term" value="F:cysteine-type endopeptidase inhibitor activity"/>
    <property type="evidence" value="ECO:0007669"/>
    <property type="project" value="InterPro"/>
</dbReference>
<proteinExistence type="predicted"/>
<dbReference type="RefSeq" id="XP_026547552.1">
    <property type="nucleotide sequence ID" value="XM_026691767.1"/>
</dbReference>
<dbReference type="CDD" id="cd00042">
    <property type="entry name" value="CY"/>
    <property type="match status" value="1"/>
</dbReference>
<keyword evidence="2" id="KW-0964">Secreted</keyword>
<dbReference type="PROSITE" id="PS01255">
    <property type="entry name" value="FETUIN_2"/>
    <property type="match status" value="1"/>
</dbReference>
<reference evidence="9" key="1">
    <citation type="submission" date="2025-08" db="UniProtKB">
        <authorList>
            <consortium name="RefSeq"/>
        </authorList>
    </citation>
    <scope>IDENTIFICATION</scope>
</reference>
<name>A0A6J1VWT1_9SAUR</name>
<dbReference type="Proteomes" id="UP000504612">
    <property type="component" value="Unplaced"/>
</dbReference>
<keyword evidence="4" id="KW-0677">Repeat</keyword>
<evidence type="ECO:0000256" key="1">
    <source>
        <dbReference type="ARBA" id="ARBA00004613"/>
    </source>
</evidence>